<dbReference type="PANTHER" id="PTHR33677:SF5">
    <property type="entry name" value="TRANSCRIPTIONAL REPRESSOR FRMR"/>
    <property type="match status" value="1"/>
</dbReference>
<dbReference type="AlphaFoldDB" id="A0A368XVK3"/>
<keyword evidence="1" id="KW-0238">DNA-binding</keyword>
<dbReference type="OrthoDB" id="9798732at2"/>
<keyword evidence="2" id="KW-1185">Reference proteome</keyword>
<organism evidence="1 2">
    <name type="scientific">Saliterribacillus persicus</name>
    <dbReference type="NCBI Taxonomy" id="930114"/>
    <lineage>
        <taxon>Bacteria</taxon>
        <taxon>Bacillati</taxon>
        <taxon>Bacillota</taxon>
        <taxon>Bacilli</taxon>
        <taxon>Bacillales</taxon>
        <taxon>Bacillaceae</taxon>
        <taxon>Saliterribacillus</taxon>
    </lineage>
</organism>
<comment type="caution">
    <text evidence="1">The sequence shown here is derived from an EMBL/GenBank/DDBJ whole genome shotgun (WGS) entry which is preliminary data.</text>
</comment>
<dbReference type="Gene3D" id="1.20.58.1000">
    <property type="entry name" value="Metal-sensitive repressor, helix protomer"/>
    <property type="match status" value="1"/>
</dbReference>
<dbReference type="CDD" id="cd10155">
    <property type="entry name" value="BsYrkD-like_DUF156"/>
    <property type="match status" value="1"/>
</dbReference>
<name>A0A368XVK3_9BACI</name>
<evidence type="ECO:0000313" key="2">
    <source>
        <dbReference type="Proteomes" id="UP000252585"/>
    </source>
</evidence>
<dbReference type="Pfam" id="PF02583">
    <property type="entry name" value="Trns_repr_metal"/>
    <property type="match status" value="1"/>
</dbReference>
<dbReference type="PANTHER" id="PTHR33677">
    <property type="entry name" value="TRANSCRIPTIONAL REPRESSOR FRMR-RELATED"/>
    <property type="match status" value="1"/>
</dbReference>
<dbReference type="GO" id="GO:0045892">
    <property type="term" value="P:negative regulation of DNA-templated transcription"/>
    <property type="evidence" value="ECO:0007669"/>
    <property type="project" value="UniProtKB-ARBA"/>
</dbReference>
<dbReference type="InterPro" id="IPR038390">
    <property type="entry name" value="Metal_Tscrpt_repr_sf"/>
</dbReference>
<dbReference type="InterPro" id="IPR003735">
    <property type="entry name" value="Metal_Tscrpt_repr"/>
</dbReference>
<dbReference type="EMBL" id="QPJJ01000005">
    <property type="protein sequence ID" value="RCW71982.1"/>
    <property type="molecule type" value="Genomic_DNA"/>
</dbReference>
<dbReference type="Proteomes" id="UP000252585">
    <property type="component" value="Unassembled WGS sequence"/>
</dbReference>
<sequence length="87" mass="9798">MKYNTAVTNRIKRMDGQVRGVLKMMEQEKDCKDVITQLSAIRTAVDRTIGVIVSSNLVHSVEESQLIDELQAEILINEAVNLLVKSR</sequence>
<reference evidence="1 2" key="1">
    <citation type="submission" date="2018-07" db="EMBL/GenBank/DDBJ databases">
        <title>Genomic Encyclopedia of Type Strains, Phase IV (KMG-IV): sequencing the most valuable type-strain genomes for metagenomic binning, comparative biology and taxonomic classification.</title>
        <authorList>
            <person name="Goeker M."/>
        </authorList>
    </citation>
    <scope>NUCLEOTIDE SEQUENCE [LARGE SCALE GENOMIC DNA]</scope>
    <source>
        <strain evidence="1 2">DSM 27696</strain>
    </source>
</reference>
<proteinExistence type="predicted"/>
<dbReference type="GO" id="GO:0046872">
    <property type="term" value="F:metal ion binding"/>
    <property type="evidence" value="ECO:0007669"/>
    <property type="project" value="InterPro"/>
</dbReference>
<accession>A0A368XVK3</accession>
<dbReference type="GO" id="GO:0003677">
    <property type="term" value="F:DNA binding"/>
    <property type="evidence" value="ECO:0007669"/>
    <property type="project" value="UniProtKB-KW"/>
</dbReference>
<protein>
    <submittedName>
        <fullName evidence="1">DNA-binding FrmR family transcriptional regulator</fullName>
    </submittedName>
</protein>
<dbReference type="RefSeq" id="WP_114352533.1">
    <property type="nucleotide sequence ID" value="NZ_QPJJ01000005.1"/>
</dbReference>
<evidence type="ECO:0000313" key="1">
    <source>
        <dbReference type="EMBL" id="RCW71982.1"/>
    </source>
</evidence>
<gene>
    <name evidence="1" type="ORF">DFR57_105167</name>
</gene>